<protein>
    <submittedName>
        <fullName evidence="7">APC family permease</fullName>
    </submittedName>
</protein>
<feature type="transmembrane region" description="Helical" evidence="6">
    <location>
        <begin position="344"/>
        <end position="363"/>
    </location>
</feature>
<evidence type="ECO:0000313" key="7">
    <source>
        <dbReference type="EMBL" id="WMW22833.1"/>
    </source>
</evidence>
<reference evidence="7" key="1">
    <citation type="submission" date="2023-08" db="EMBL/GenBank/DDBJ databases">
        <title>Methanolobus mangrovi sp. nov. and Methanolobus sediminis sp. nov, two novel methylotrophic methanogens isolated from mangrove sediments in China.</title>
        <authorList>
            <person name="Zhou J."/>
        </authorList>
    </citation>
    <scope>NUCLEOTIDE SEQUENCE</scope>
    <source>
        <strain evidence="7">FTZ2</strain>
    </source>
</reference>
<accession>A0AA51YJQ1</accession>
<proteinExistence type="predicted"/>
<keyword evidence="8" id="KW-1185">Reference proteome</keyword>
<comment type="subcellular location">
    <subcellularLocation>
        <location evidence="1">Cell membrane</location>
        <topology evidence="1">Multi-pass membrane protein</topology>
    </subcellularLocation>
</comment>
<evidence type="ECO:0000256" key="6">
    <source>
        <dbReference type="SAM" id="Phobius"/>
    </source>
</evidence>
<dbReference type="PANTHER" id="PTHR42770:SF11">
    <property type="entry name" value="INNER MEMBRANE TRANSPORT PROTEIN YBAT"/>
    <property type="match status" value="1"/>
</dbReference>
<feature type="transmembrane region" description="Helical" evidence="6">
    <location>
        <begin position="276"/>
        <end position="296"/>
    </location>
</feature>
<feature type="transmembrane region" description="Helical" evidence="6">
    <location>
        <begin position="82"/>
        <end position="109"/>
    </location>
</feature>
<dbReference type="GeneID" id="84229102"/>
<dbReference type="InterPro" id="IPR002293">
    <property type="entry name" value="AA/rel_permease1"/>
</dbReference>
<feature type="transmembrane region" description="Helical" evidence="6">
    <location>
        <begin position="157"/>
        <end position="175"/>
    </location>
</feature>
<feature type="transmembrane region" description="Helical" evidence="6">
    <location>
        <begin position="42"/>
        <end position="62"/>
    </location>
</feature>
<sequence length="433" mass="46138">MKDASSVKSIGYLSAVSIGIGGMVGGGIFAVLGLAVKLGQGGTPIAFALAGLVALITSYSYAKLSVCYPSEGGTVEFLNQAFGSGLITGGLNVLLWLSYVVMLSLYAYAFGSYGSTFFPDTMQAVLRHVLTSIIIVALTMVNIIGAKVVGKSEEWIIGFKITILLIFIGGGLWSLKSQPLQLITGTNPFQLVAGGMIIFLAYEGFELIANTAKDVKYPARTLPRAYYSAVVFVIALYVLIAYVTVGNVSTDTIVQAQDYALAVAAKPFLGNFGFNLIAVAALLSTTSAINATLYGASRVSFIIAKDGELPEILEEKIWNRPIEGLLITSFLTLIVANVFDLSSISIMGSAGFLLIFGAVNTSNARLHQKTGSNRWIPITGVIVCSIALLTLVWYTLTNSPKDILILALMLALAFTIEAVYRKYTGRSIKKIHS</sequence>
<evidence type="ECO:0000256" key="1">
    <source>
        <dbReference type="ARBA" id="ARBA00004651"/>
    </source>
</evidence>
<dbReference type="RefSeq" id="WP_309308947.1">
    <property type="nucleotide sequence ID" value="NZ_CP133594.1"/>
</dbReference>
<feature type="transmembrane region" description="Helical" evidence="6">
    <location>
        <begin position="375"/>
        <end position="396"/>
    </location>
</feature>
<feature type="transmembrane region" description="Helical" evidence="6">
    <location>
        <begin position="187"/>
        <end position="205"/>
    </location>
</feature>
<feature type="transmembrane region" description="Helical" evidence="6">
    <location>
        <begin position="317"/>
        <end position="338"/>
    </location>
</feature>
<feature type="transmembrane region" description="Helical" evidence="6">
    <location>
        <begin position="402"/>
        <end position="420"/>
    </location>
</feature>
<keyword evidence="5 6" id="KW-0472">Membrane</keyword>
<name>A0AA51YJQ1_9EURY</name>
<dbReference type="Gene3D" id="1.20.1740.10">
    <property type="entry name" value="Amino acid/polyamine transporter I"/>
    <property type="match status" value="1"/>
</dbReference>
<organism evidence="7 8">
    <name type="scientific">Methanolobus mangrovi</name>
    <dbReference type="NCBI Taxonomy" id="3072977"/>
    <lineage>
        <taxon>Archaea</taxon>
        <taxon>Methanobacteriati</taxon>
        <taxon>Methanobacteriota</taxon>
        <taxon>Stenosarchaea group</taxon>
        <taxon>Methanomicrobia</taxon>
        <taxon>Methanosarcinales</taxon>
        <taxon>Methanosarcinaceae</taxon>
        <taxon>Methanolobus</taxon>
    </lineage>
</organism>
<dbReference type="AlphaFoldDB" id="A0AA51YJQ1"/>
<evidence type="ECO:0000256" key="5">
    <source>
        <dbReference type="ARBA" id="ARBA00023136"/>
    </source>
</evidence>
<gene>
    <name evidence="7" type="ORF">RE476_03135</name>
</gene>
<keyword evidence="2" id="KW-1003">Cell membrane</keyword>
<keyword evidence="3 6" id="KW-0812">Transmembrane</keyword>
<keyword evidence="4 6" id="KW-1133">Transmembrane helix</keyword>
<evidence type="ECO:0000313" key="8">
    <source>
        <dbReference type="Proteomes" id="UP001183006"/>
    </source>
</evidence>
<dbReference type="InterPro" id="IPR050367">
    <property type="entry name" value="APC_superfamily"/>
</dbReference>
<dbReference type="GO" id="GO:0022857">
    <property type="term" value="F:transmembrane transporter activity"/>
    <property type="evidence" value="ECO:0007669"/>
    <property type="project" value="InterPro"/>
</dbReference>
<evidence type="ECO:0000256" key="3">
    <source>
        <dbReference type="ARBA" id="ARBA00022692"/>
    </source>
</evidence>
<dbReference type="KEGG" id="mmav:RE476_03135"/>
<dbReference type="EMBL" id="CP133594">
    <property type="protein sequence ID" value="WMW22833.1"/>
    <property type="molecule type" value="Genomic_DNA"/>
</dbReference>
<dbReference type="Proteomes" id="UP001183006">
    <property type="component" value="Chromosome"/>
</dbReference>
<dbReference type="PANTHER" id="PTHR42770">
    <property type="entry name" value="AMINO ACID TRANSPORTER-RELATED"/>
    <property type="match status" value="1"/>
</dbReference>
<dbReference type="GO" id="GO:0005886">
    <property type="term" value="C:plasma membrane"/>
    <property type="evidence" value="ECO:0007669"/>
    <property type="project" value="UniProtKB-SubCell"/>
</dbReference>
<feature type="transmembrane region" description="Helical" evidence="6">
    <location>
        <begin position="129"/>
        <end position="150"/>
    </location>
</feature>
<dbReference type="PIRSF" id="PIRSF006060">
    <property type="entry name" value="AA_transporter"/>
    <property type="match status" value="1"/>
</dbReference>
<dbReference type="Pfam" id="PF13520">
    <property type="entry name" value="AA_permease_2"/>
    <property type="match status" value="1"/>
</dbReference>
<feature type="transmembrane region" description="Helical" evidence="6">
    <location>
        <begin position="12"/>
        <end position="36"/>
    </location>
</feature>
<feature type="transmembrane region" description="Helical" evidence="6">
    <location>
        <begin position="225"/>
        <end position="245"/>
    </location>
</feature>
<evidence type="ECO:0000256" key="4">
    <source>
        <dbReference type="ARBA" id="ARBA00022989"/>
    </source>
</evidence>
<evidence type="ECO:0000256" key="2">
    <source>
        <dbReference type="ARBA" id="ARBA00022475"/>
    </source>
</evidence>